<keyword evidence="3" id="KW-1185">Reference proteome</keyword>
<comment type="caution">
    <text evidence="2">The sequence shown here is derived from an EMBL/GenBank/DDBJ whole genome shotgun (WGS) entry which is preliminary data.</text>
</comment>
<evidence type="ECO:0000313" key="3">
    <source>
        <dbReference type="Proteomes" id="UP001420932"/>
    </source>
</evidence>
<keyword evidence="1" id="KW-0472">Membrane</keyword>
<name>A0AAP0IGH4_9MAGN</name>
<keyword evidence="1" id="KW-0812">Transmembrane</keyword>
<evidence type="ECO:0000256" key="1">
    <source>
        <dbReference type="SAM" id="Phobius"/>
    </source>
</evidence>
<gene>
    <name evidence="2" type="ORF">Syun_021709</name>
</gene>
<feature type="transmembrane region" description="Helical" evidence="1">
    <location>
        <begin position="159"/>
        <end position="182"/>
    </location>
</feature>
<accession>A0AAP0IGH4</accession>
<sequence length="187" mass="20303">MTSSAKDFFSFLRTTSSSRHAIRTPLLEPHRCPAIHARAQATLPLPPLLVRDLLCIDPLDGPITTPRVVVHAIGSSLLPIVCLPAGVVSAIAPSCWRLAKPSPAAVHASPHLVAVAVAARPRAPLRPSPELRHPSSILEPLLLTPISAMSFSSPSWRLLSLYLSLFLFHFLLATLLTLFLYMCVEDE</sequence>
<protein>
    <submittedName>
        <fullName evidence="2">Uncharacterized protein</fullName>
    </submittedName>
</protein>
<organism evidence="2 3">
    <name type="scientific">Stephania yunnanensis</name>
    <dbReference type="NCBI Taxonomy" id="152371"/>
    <lineage>
        <taxon>Eukaryota</taxon>
        <taxon>Viridiplantae</taxon>
        <taxon>Streptophyta</taxon>
        <taxon>Embryophyta</taxon>
        <taxon>Tracheophyta</taxon>
        <taxon>Spermatophyta</taxon>
        <taxon>Magnoliopsida</taxon>
        <taxon>Ranunculales</taxon>
        <taxon>Menispermaceae</taxon>
        <taxon>Menispermoideae</taxon>
        <taxon>Cissampelideae</taxon>
        <taxon>Stephania</taxon>
    </lineage>
</organism>
<dbReference type="EMBL" id="JBBNAF010000009">
    <property type="protein sequence ID" value="KAK9114912.1"/>
    <property type="molecule type" value="Genomic_DNA"/>
</dbReference>
<keyword evidence="1" id="KW-1133">Transmembrane helix</keyword>
<dbReference type="Proteomes" id="UP001420932">
    <property type="component" value="Unassembled WGS sequence"/>
</dbReference>
<evidence type="ECO:0000313" key="2">
    <source>
        <dbReference type="EMBL" id="KAK9114912.1"/>
    </source>
</evidence>
<dbReference type="AlphaFoldDB" id="A0AAP0IGH4"/>
<proteinExistence type="predicted"/>
<reference evidence="2 3" key="1">
    <citation type="submission" date="2024-01" db="EMBL/GenBank/DDBJ databases">
        <title>Genome assemblies of Stephania.</title>
        <authorList>
            <person name="Yang L."/>
        </authorList>
    </citation>
    <scope>NUCLEOTIDE SEQUENCE [LARGE SCALE GENOMIC DNA]</scope>
    <source>
        <strain evidence="2">YNDBR</strain>
        <tissue evidence="2">Leaf</tissue>
    </source>
</reference>